<dbReference type="PROSITE" id="PS51263">
    <property type="entry name" value="ADF_H"/>
    <property type="match status" value="1"/>
</dbReference>
<name>L2GXZ0_VAVCU</name>
<dbReference type="InterPro" id="IPR002108">
    <property type="entry name" value="ADF-H"/>
</dbReference>
<evidence type="ECO:0000313" key="3">
    <source>
        <dbReference type="Proteomes" id="UP000011081"/>
    </source>
</evidence>
<protein>
    <recommendedName>
        <fullName evidence="1">ADF-H domain-containing protein</fullName>
    </recommendedName>
</protein>
<dbReference type="Proteomes" id="UP000011081">
    <property type="component" value="Unassembled WGS sequence"/>
</dbReference>
<sequence>MVEAVPKRMHGVYDQITKVNRRESTYVIFHVPNVRDVQFQLLSMGGSISTDATKLPSLEDIKKTFDECKEEVMKYDSCYIAYDFYFNNANGAFRNIFILISFINDDTCPANKRFFYSSYSLELVKKINAAKHIPVNSTKDFTYDYFEEVCRCHKKN</sequence>
<dbReference type="SUPFAM" id="SSF55753">
    <property type="entry name" value="Actin depolymerizing proteins"/>
    <property type="match status" value="1"/>
</dbReference>
<reference evidence="3" key="1">
    <citation type="submission" date="2011-03" db="EMBL/GenBank/DDBJ databases">
        <title>The genome sequence of Vavraia culicis strain floridensis.</title>
        <authorList>
            <consortium name="The Broad Institute Genome Sequencing Platform"/>
            <person name="Cuomo C."/>
            <person name="Becnel J."/>
            <person name="Sanscrainte N."/>
            <person name="Young S.K."/>
            <person name="Zeng Q."/>
            <person name="Gargeya S."/>
            <person name="Fitzgerald M."/>
            <person name="Haas B."/>
            <person name="Abouelleil A."/>
            <person name="Alvarado L."/>
            <person name="Arachchi H.M."/>
            <person name="Berlin A."/>
            <person name="Chapman S.B."/>
            <person name="Gearin G."/>
            <person name="Goldberg J."/>
            <person name="Griggs A."/>
            <person name="Gujja S."/>
            <person name="Hansen M."/>
            <person name="Heiman D."/>
            <person name="Howarth C."/>
            <person name="Larimer J."/>
            <person name="Lui A."/>
            <person name="MacDonald P.J.P."/>
            <person name="McCowen C."/>
            <person name="Montmayeur A."/>
            <person name="Murphy C."/>
            <person name="Neiman D."/>
            <person name="Pearson M."/>
            <person name="Priest M."/>
            <person name="Roberts A."/>
            <person name="Saif S."/>
            <person name="Shea T."/>
            <person name="Sisk P."/>
            <person name="Stolte C."/>
            <person name="Sykes S."/>
            <person name="Wortman J."/>
            <person name="Nusbaum C."/>
            <person name="Birren B."/>
        </authorList>
    </citation>
    <scope>NUCLEOTIDE SEQUENCE [LARGE SCALE GENOMIC DNA]</scope>
    <source>
        <strain evidence="3">floridensis</strain>
    </source>
</reference>
<dbReference type="OMA" id="STYVIFH"/>
<dbReference type="Gene3D" id="3.40.20.10">
    <property type="entry name" value="Severin"/>
    <property type="match status" value="1"/>
</dbReference>
<dbReference type="GeneID" id="19878288"/>
<dbReference type="HOGENOM" id="CLU_138659_0_0_1"/>
<evidence type="ECO:0000313" key="2">
    <source>
        <dbReference type="EMBL" id="ELA48163.1"/>
    </source>
</evidence>
<dbReference type="AlphaFoldDB" id="L2GXZ0"/>
<dbReference type="InterPro" id="IPR029006">
    <property type="entry name" value="ADF-H/Gelsolin-like_dom_sf"/>
</dbReference>
<organism evidence="2 3">
    <name type="scientific">Vavraia culicis (isolate floridensis)</name>
    <name type="common">Microsporidian parasite</name>
    <dbReference type="NCBI Taxonomy" id="948595"/>
    <lineage>
        <taxon>Eukaryota</taxon>
        <taxon>Fungi</taxon>
        <taxon>Fungi incertae sedis</taxon>
        <taxon>Microsporidia</taxon>
        <taxon>Pleistophoridae</taxon>
        <taxon>Vavraia</taxon>
    </lineage>
</organism>
<evidence type="ECO:0000259" key="1">
    <source>
        <dbReference type="PROSITE" id="PS51263"/>
    </source>
</evidence>
<dbReference type="GO" id="GO:0003779">
    <property type="term" value="F:actin binding"/>
    <property type="evidence" value="ECO:0007669"/>
    <property type="project" value="InterPro"/>
</dbReference>
<dbReference type="RefSeq" id="XP_008073419.1">
    <property type="nucleotide sequence ID" value="XM_008075228.1"/>
</dbReference>
<dbReference type="EMBL" id="GL877407">
    <property type="protein sequence ID" value="ELA48163.1"/>
    <property type="molecule type" value="Genomic_DNA"/>
</dbReference>
<gene>
    <name evidence="2" type="ORF">VCUG_00401</name>
</gene>
<accession>L2GXZ0</accession>
<feature type="domain" description="ADF-H" evidence="1">
    <location>
        <begin position="1"/>
        <end position="151"/>
    </location>
</feature>
<keyword evidence="3" id="KW-1185">Reference proteome</keyword>
<dbReference type="VEuPathDB" id="MicrosporidiaDB:VCUG_00401"/>
<dbReference type="Pfam" id="PF00241">
    <property type="entry name" value="Cofilin_ADF"/>
    <property type="match status" value="1"/>
</dbReference>
<dbReference type="InParanoid" id="L2GXZ0"/>
<proteinExistence type="predicted"/>
<dbReference type="OrthoDB" id="2189548at2759"/>